<dbReference type="InterPro" id="IPR036855">
    <property type="entry name" value="Znf_CCCH_sf"/>
</dbReference>
<feature type="compositionally biased region" description="Low complexity" evidence="8">
    <location>
        <begin position="64"/>
        <end position="79"/>
    </location>
</feature>
<protein>
    <recommendedName>
        <fullName evidence="13">Zinc finger CCCH domain-containing protein 53-like</fullName>
    </recommendedName>
</protein>
<dbReference type="Proteomes" id="UP001415857">
    <property type="component" value="Unassembled WGS sequence"/>
</dbReference>
<dbReference type="InterPro" id="IPR000571">
    <property type="entry name" value="Znf_CCCH"/>
</dbReference>
<dbReference type="FunFam" id="3.30.70.330:FF:000678">
    <property type="entry name" value="zinc finger CCCH domain-containing protein 53-like isoform X2"/>
    <property type="match status" value="1"/>
</dbReference>
<keyword evidence="3 7" id="KW-0862">Zinc</keyword>
<evidence type="ECO:0000259" key="9">
    <source>
        <dbReference type="PROSITE" id="PS50102"/>
    </source>
</evidence>
<dbReference type="AlphaFoldDB" id="A0AAP0WLS6"/>
<dbReference type="Gene3D" id="3.30.70.330">
    <property type="match status" value="1"/>
</dbReference>
<evidence type="ECO:0000256" key="8">
    <source>
        <dbReference type="SAM" id="MobiDB-lite"/>
    </source>
</evidence>
<dbReference type="InterPro" id="IPR012677">
    <property type="entry name" value="Nucleotide-bd_a/b_plait_sf"/>
</dbReference>
<keyword evidence="1 7" id="KW-0479">Metal-binding</keyword>
<feature type="region of interest" description="Disordered" evidence="8">
    <location>
        <begin position="63"/>
        <end position="118"/>
    </location>
</feature>
<evidence type="ECO:0000256" key="7">
    <source>
        <dbReference type="PROSITE-ProRule" id="PRU00723"/>
    </source>
</evidence>
<feature type="domain" description="C3H1-type" evidence="10">
    <location>
        <begin position="234"/>
        <end position="261"/>
    </location>
</feature>
<name>A0AAP0WLS6_LIQFO</name>
<dbReference type="SUPFAM" id="SSF54928">
    <property type="entry name" value="RNA-binding domain, RBD"/>
    <property type="match status" value="1"/>
</dbReference>
<evidence type="ECO:0000256" key="6">
    <source>
        <dbReference type="PROSITE-ProRule" id="PRU00176"/>
    </source>
</evidence>
<evidence type="ECO:0000313" key="12">
    <source>
        <dbReference type="Proteomes" id="UP001415857"/>
    </source>
</evidence>
<dbReference type="InterPro" id="IPR000504">
    <property type="entry name" value="RRM_dom"/>
</dbReference>
<evidence type="ECO:0008006" key="13">
    <source>
        <dbReference type="Google" id="ProtNLM"/>
    </source>
</evidence>
<feature type="region of interest" description="Disordered" evidence="8">
    <location>
        <begin position="439"/>
        <end position="474"/>
    </location>
</feature>
<dbReference type="PANTHER" id="PTHR24009">
    <property type="entry name" value="RNA-BINDING (RRM/RBD/RNP MOTIFS)"/>
    <property type="match status" value="1"/>
</dbReference>
<organism evidence="11 12">
    <name type="scientific">Liquidambar formosana</name>
    <name type="common">Formosan gum</name>
    <dbReference type="NCBI Taxonomy" id="63359"/>
    <lineage>
        <taxon>Eukaryota</taxon>
        <taxon>Viridiplantae</taxon>
        <taxon>Streptophyta</taxon>
        <taxon>Embryophyta</taxon>
        <taxon>Tracheophyta</taxon>
        <taxon>Spermatophyta</taxon>
        <taxon>Magnoliopsida</taxon>
        <taxon>eudicotyledons</taxon>
        <taxon>Gunneridae</taxon>
        <taxon>Pentapetalae</taxon>
        <taxon>Saxifragales</taxon>
        <taxon>Altingiaceae</taxon>
        <taxon>Liquidambar</taxon>
    </lineage>
</organism>
<dbReference type="Pfam" id="PF00642">
    <property type="entry name" value="zf-CCCH"/>
    <property type="match status" value="1"/>
</dbReference>
<keyword evidence="5" id="KW-0238">DNA-binding</keyword>
<dbReference type="GO" id="GO:0008270">
    <property type="term" value="F:zinc ion binding"/>
    <property type="evidence" value="ECO:0007669"/>
    <property type="project" value="UniProtKB-KW"/>
</dbReference>
<dbReference type="GO" id="GO:0003677">
    <property type="term" value="F:DNA binding"/>
    <property type="evidence" value="ECO:0007669"/>
    <property type="project" value="UniProtKB-KW"/>
</dbReference>
<dbReference type="PANTHER" id="PTHR24009:SF11">
    <property type="entry name" value="ZINC FINGER CCCH DOMAIN-CONTAINING PROTEIN 53-LIKE"/>
    <property type="match status" value="1"/>
</dbReference>
<evidence type="ECO:0000256" key="2">
    <source>
        <dbReference type="ARBA" id="ARBA00022771"/>
    </source>
</evidence>
<keyword evidence="4 6" id="KW-0694">RNA-binding</keyword>
<evidence type="ECO:0000256" key="4">
    <source>
        <dbReference type="ARBA" id="ARBA00022884"/>
    </source>
</evidence>
<gene>
    <name evidence="11" type="ORF">L1049_018492</name>
</gene>
<feature type="zinc finger region" description="C3H1-type" evidence="7">
    <location>
        <begin position="234"/>
        <end position="261"/>
    </location>
</feature>
<evidence type="ECO:0000313" key="11">
    <source>
        <dbReference type="EMBL" id="KAK9273682.1"/>
    </source>
</evidence>
<keyword evidence="2 7" id="KW-0863">Zinc-finger</keyword>
<dbReference type="SUPFAM" id="SSF90229">
    <property type="entry name" value="CCCH zinc finger"/>
    <property type="match status" value="1"/>
</dbReference>
<dbReference type="GO" id="GO:0003723">
    <property type="term" value="F:RNA binding"/>
    <property type="evidence" value="ECO:0007669"/>
    <property type="project" value="UniProtKB-UniRule"/>
</dbReference>
<dbReference type="CDD" id="cd12458">
    <property type="entry name" value="RRM_AtC3H46_like"/>
    <property type="match status" value="1"/>
</dbReference>
<dbReference type="InterPro" id="IPR035979">
    <property type="entry name" value="RBD_domain_sf"/>
</dbReference>
<dbReference type="InterPro" id="IPR034365">
    <property type="entry name" value="AtC3H46-like_RRM"/>
</dbReference>
<dbReference type="PROSITE" id="PS50102">
    <property type="entry name" value="RRM"/>
    <property type="match status" value="1"/>
</dbReference>
<proteinExistence type="predicted"/>
<evidence type="ECO:0000259" key="10">
    <source>
        <dbReference type="PROSITE" id="PS50103"/>
    </source>
</evidence>
<dbReference type="PROSITE" id="PS50103">
    <property type="entry name" value="ZF_C3H1"/>
    <property type="match status" value="1"/>
</dbReference>
<feature type="domain" description="RRM" evidence="9">
    <location>
        <begin position="364"/>
        <end position="440"/>
    </location>
</feature>
<dbReference type="Pfam" id="PF23182">
    <property type="entry name" value="PABC_AtC3H46"/>
    <property type="match status" value="1"/>
</dbReference>
<comment type="caution">
    <text evidence="11">The sequence shown here is derived from an EMBL/GenBank/DDBJ whole genome shotgun (WGS) entry which is preliminary data.</text>
</comment>
<dbReference type="Pfam" id="PF00076">
    <property type="entry name" value="RRM_1"/>
    <property type="match status" value="1"/>
</dbReference>
<keyword evidence="12" id="KW-1185">Reference proteome</keyword>
<sequence length="701" mass="76698">MDSYEATRVVFTRIQSLDPENASKIMGFILLQDHGEKEMIRLAFGPENLLQTLIIKAKTHLGLSSNTSSTPSTPSSSPTPFNPITKPNPLSLPSTRILNNGFNLNNPSSSPSSPWSLSGNNPISPISTSPLSYAAVVNGSNVVNASNNLSTGSSSSSASSFSYYNTNGNVNHCGDLVDEYQLQDHLSFLNESSLRNDELFDPRFELSMGTNSYHRRSASLSDMCYGGSEDGGSGFGWRPCMYFARGFCKNGNSCKFLHGAFGDSGDVSGAAIVGSPGKLDGFEQCQEILRSRAAQQQRLAVASQLMAGASFPYNKCMNFLNDTQRSAAAALMMGEEFQKFGRCRPERNDFSGMGLGGALSPGSRQIYLTFPADSTFREEDVSNYFSIYGPVQDVRIPYQQKRMFGFVTFVYPETVKLILAKGNPHFVCESRVLVKPYKEKGKVDKKQHQQQQQQLERGELSACSSPHGLDSRESYDLPLGPRMFYNAHEMMLRRKLEEQADLQQAIELQGRRMMNLRLLDLKNHQHHHQFQHNLSAVAPIPSPTQSHTQVNQNLILPSDGINQEVLEENSAGPVATTSPNATADQQLQQEVNAACNENNGSDNGNSKEDSSNLADFDLNESFEHILPDSLFASPKSAGDHHSIFSAVPVEADESIAISTTSSSSSKNNTLVPTGSTLNMAPLKSCFFEMPMFSSGHGAIEM</sequence>
<feature type="compositionally biased region" description="Low complexity" evidence="8">
    <location>
        <begin position="98"/>
        <end position="118"/>
    </location>
</feature>
<dbReference type="Gene3D" id="4.10.1000.10">
    <property type="entry name" value="Zinc finger, CCCH-type"/>
    <property type="match status" value="1"/>
</dbReference>
<dbReference type="SMART" id="SM00360">
    <property type="entry name" value="RRM"/>
    <property type="match status" value="1"/>
</dbReference>
<evidence type="ECO:0000256" key="5">
    <source>
        <dbReference type="ARBA" id="ARBA00023125"/>
    </source>
</evidence>
<evidence type="ECO:0000256" key="3">
    <source>
        <dbReference type="ARBA" id="ARBA00022833"/>
    </source>
</evidence>
<evidence type="ECO:0000256" key="1">
    <source>
        <dbReference type="ARBA" id="ARBA00022723"/>
    </source>
</evidence>
<reference evidence="11 12" key="1">
    <citation type="journal article" date="2024" name="Plant J.">
        <title>Genome sequences and population genomics reveal climatic adaptation and genomic divergence between two closely related sweetgum species.</title>
        <authorList>
            <person name="Xu W.Q."/>
            <person name="Ren C.Q."/>
            <person name="Zhang X.Y."/>
            <person name="Comes H.P."/>
            <person name="Liu X.H."/>
            <person name="Li Y.G."/>
            <person name="Kettle C.J."/>
            <person name="Jalonen R."/>
            <person name="Gaisberger H."/>
            <person name="Ma Y.Z."/>
            <person name="Qiu Y.X."/>
        </authorList>
    </citation>
    <scope>NUCLEOTIDE SEQUENCE [LARGE SCALE GENOMIC DNA]</scope>
    <source>
        <strain evidence="11">Hangzhou</strain>
    </source>
</reference>
<dbReference type="InterPro" id="IPR056276">
    <property type="entry name" value="AtC3H46-like_PABC-like"/>
</dbReference>
<accession>A0AAP0WLS6</accession>
<dbReference type="EMBL" id="JBBPBK010000012">
    <property type="protein sequence ID" value="KAK9273682.1"/>
    <property type="molecule type" value="Genomic_DNA"/>
</dbReference>
<dbReference type="SMART" id="SM00356">
    <property type="entry name" value="ZnF_C3H1"/>
    <property type="match status" value="1"/>
</dbReference>